<feature type="transmembrane region" description="Helical" evidence="1">
    <location>
        <begin position="64"/>
        <end position="86"/>
    </location>
</feature>
<feature type="transmembrane region" description="Helical" evidence="1">
    <location>
        <begin position="39"/>
        <end position="57"/>
    </location>
</feature>
<name>A0A8E2JTQ3_9PEZI</name>
<proteinExistence type="predicted"/>
<evidence type="ECO:0000256" key="1">
    <source>
        <dbReference type="SAM" id="Phobius"/>
    </source>
</evidence>
<evidence type="ECO:0000313" key="3">
    <source>
        <dbReference type="Proteomes" id="UP000250140"/>
    </source>
</evidence>
<accession>A0A8E2JTQ3</accession>
<sequence length="194" mass="21519">MWLSPSPFPLSPRSQLFFLVRFLSSPLHRDPFGRTHWRFFGAWFFLSPFFSAMLTVLAWAFSALLYFAVCFLTSLLLSLGASDASVRKPESASASPSLYLSTYLPTYLPTCLPAGLSVCLSVRLPASLTAQGAKRRKSPNARGHGARCLFFPSLSSCFGLGNLCFFLLFCYPPSCFCLRRAVFRRVGGRAGLRC</sequence>
<dbReference type="EMBL" id="KV749591">
    <property type="protein sequence ID" value="OCL08779.1"/>
    <property type="molecule type" value="Genomic_DNA"/>
</dbReference>
<dbReference type="Proteomes" id="UP000250140">
    <property type="component" value="Unassembled WGS sequence"/>
</dbReference>
<keyword evidence="1" id="KW-0812">Transmembrane</keyword>
<dbReference type="AlphaFoldDB" id="A0A8E2JTQ3"/>
<keyword evidence="1" id="KW-1133">Transmembrane helix</keyword>
<feature type="transmembrane region" description="Helical" evidence="1">
    <location>
        <begin position="106"/>
        <end position="128"/>
    </location>
</feature>
<gene>
    <name evidence="2" type="ORF">AOQ84DRAFT_33978</name>
</gene>
<protein>
    <recommendedName>
        <fullName evidence="4">Transmembrane protein</fullName>
    </recommendedName>
</protein>
<evidence type="ECO:0008006" key="4">
    <source>
        <dbReference type="Google" id="ProtNLM"/>
    </source>
</evidence>
<reference evidence="2 3" key="1">
    <citation type="journal article" date="2016" name="Nat. Commun.">
        <title>Ectomycorrhizal ecology is imprinted in the genome of the dominant symbiotic fungus Cenococcum geophilum.</title>
        <authorList>
            <consortium name="DOE Joint Genome Institute"/>
            <person name="Peter M."/>
            <person name="Kohler A."/>
            <person name="Ohm R.A."/>
            <person name="Kuo A."/>
            <person name="Krutzmann J."/>
            <person name="Morin E."/>
            <person name="Arend M."/>
            <person name="Barry K.W."/>
            <person name="Binder M."/>
            <person name="Choi C."/>
            <person name="Clum A."/>
            <person name="Copeland A."/>
            <person name="Grisel N."/>
            <person name="Haridas S."/>
            <person name="Kipfer T."/>
            <person name="LaButti K."/>
            <person name="Lindquist E."/>
            <person name="Lipzen A."/>
            <person name="Maire R."/>
            <person name="Meier B."/>
            <person name="Mihaltcheva S."/>
            <person name="Molinier V."/>
            <person name="Murat C."/>
            <person name="Poggeler S."/>
            <person name="Quandt C.A."/>
            <person name="Sperisen C."/>
            <person name="Tritt A."/>
            <person name="Tisserant E."/>
            <person name="Crous P.W."/>
            <person name="Henrissat B."/>
            <person name="Nehls U."/>
            <person name="Egli S."/>
            <person name="Spatafora J.W."/>
            <person name="Grigoriev I.V."/>
            <person name="Martin F.M."/>
        </authorList>
    </citation>
    <scope>NUCLEOTIDE SEQUENCE [LARGE SCALE GENOMIC DNA]</scope>
    <source>
        <strain evidence="2 3">CBS 207.34</strain>
    </source>
</reference>
<organism evidence="2 3">
    <name type="scientific">Glonium stellatum</name>
    <dbReference type="NCBI Taxonomy" id="574774"/>
    <lineage>
        <taxon>Eukaryota</taxon>
        <taxon>Fungi</taxon>
        <taxon>Dikarya</taxon>
        <taxon>Ascomycota</taxon>
        <taxon>Pezizomycotina</taxon>
        <taxon>Dothideomycetes</taxon>
        <taxon>Pleosporomycetidae</taxon>
        <taxon>Gloniales</taxon>
        <taxon>Gloniaceae</taxon>
        <taxon>Glonium</taxon>
    </lineage>
</organism>
<feature type="transmembrane region" description="Helical" evidence="1">
    <location>
        <begin position="149"/>
        <end position="169"/>
    </location>
</feature>
<keyword evidence="1" id="KW-0472">Membrane</keyword>
<keyword evidence="3" id="KW-1185">Reference proteome</keyword>
<evidence type="ECO:0000313" key="2">
    <source>
        <dbReference type="EMBL" id="OCL08779.1"/>
    </source>
</evidence>